<evidence type="ECO:0000256" key="2">
    <source>
        <dbReference type="SAM" id="Phobius"/>
    </source>
</evidence>
<dbReference type="OrthoDB" id="4397445at2"/>
<dbReference type="EMBL" id="CP041616">
    <property type="protein sequence ID" value="QDO88114.1"/>
    <property type="molecule type" value="Genomic_DNA"/>
</dbReference>
<dbReference type="AlphaFoldDB" id="A0A516G9A2"/>
<gene>
    <name evidence="5" type="ORF">FNH13_06920</name>
</gene>
<keyword evidence="6" id="KW-1185">Reference proteome</keyword>
<name>A0A516G9A2_9MICO</name>
<evidence type="ECO:0000259" key="4">
    <source>
        <dbReference type="Pfam" id="PF15420"/>
    </source>
</evidence>
<dbReference type="Pfam" id="PF10081">
    <property type="entry name" value="Abhydrolase_9"/>
    <property type="match status" value="1"/>
</dbReference>
<organism evidence="5 6">
    <name type="scientific">Ornithinimicrobium ciconiae</name>
    <dbReference type="NCBI Taxonomy" id="2594265"/>
    <lineage>
        <taxon>Bacteria</taxon>
        <taxon>Bacillati</taxon>
        <taxon>Actinomycetota</taxon>
        <taxon>Actinomycetes</taxon>
        <taxon>Micrococcales</taxon>
        <taxon>Ornithinimicrobiaceae</taxon>
        <taxon>Ornithinimicrobium</taxon>
    </lineage>
</organism>
<evidence type="ECO:0000313" key="6">
    <source>
        <dbReference type="Proteomes" id="UP000315395"/>
    </source>
</evidence>
<feature type="compositionally biased region" description="Basic and acidic residues" evidence="1">
    <location>
        <begin position="10"/>
        <end position="26"/>
    </location>
</feature>
<dbReference type="InterPro" id="IPR027788">
    <property type="entry name" value="Alpha/beta-hydrolase_N_dom"/>
</dbReference>
<dbReference type="Pfam" id="PF15420">
    <property type="entry name" value="Abhydrolase_9_N"/>
    <property type="match status" value="1"/>
</dbReference>
<reference evidence="5 6" key="1">
    <citation type="submission" date="2019-07" db="EMBL/GenBank/DDBJ databases">
        <title>complete genome sequencing of Ornithinimicrobium sp. H23M54.</title>
        <authorList>
            <person name="Bae J.-W."/>
            <person name="Lee S.-Y."/>
        </authorList>
    </citation>
    <scope>NUCLEOTIDE SEQUENCE [LARGE SCALE GENOMIC DNA]</scope>
    <source>
        <strain evidence="5 6">H23M54</strain>
    </source>
</reference>
<feature type="transmembrane region" description="Helical" evidence="2">
    <location>
        <begin position="189"/>
        <end position="210"/>
    </location>
</feature>
<dbReference type="KEGG" id="orz:FNH13_06920"/>
<feature type="transmembrane region" description="Helical" evidence="2">
    <location>
        <begin position="70"/>
        <end position="91"/>
    </location>
</feature>
<accession>A0A516G9A2</accession>
<feature type="domain" description="Alpha/beta-hydrolase N-terminal" evidence="4">
    <location>
        <begin position="61"/>
        <end position="265"/>
    </location>
</feature>
<keyword evidence="2" id="KW-0472">Membrane</keyword>
<feature type="transmembrane region" description="Helical" evidence="2">
    <location>
        <begin position="145"/>
        <end position="169"/>
    </location>
</feature>
<feature type="transmembrane region" description="Helical" evidence="2">
    <location>
        <begin position="111"/>
        <end position="133"/>
    </location>
</feature>
<evidence type="ECO:0000259" key="3">
    <source>
        <dbReference type="Pfam" id="PF10081"/>
    </source>
</evidence>
<evidence type="ECO:0000256" key="1">
    <source>
        <dbReference type="SAM" id="MobiDB-lite"/>
    </source>
</evidence>
<feature type="region of interest" description="Disordered" evidence="1">
    <location>
        <begin position="1"/>
        <end position="35"/>
    </location>
</feature>
<feature type="transmembrane region" description="Helical" evidence="2">
    <location>
        <begin position="41"/>
        <end position="64"/>
    </location>
</feature>
<evidence type="ECO:0000313" key="5">
    <source>
        <dbReference type="EMBL" id="QDO88114.1"/>
    </source>
</evidence>
<dbReference type="Proteomes" id="UP000315395">
    <property type="component" value="Chromosome"/>
</dbReference>
<dbReference type="InterPro" id="IPR027787">
    <property type="entry name" value="Alpha/beta-hydrolase_catalytic"/>
</dbReference>
<proteinExistence type="predicted"/>
<feature type="domain" description="Alpha/beta-hydrolase catalytic" evidence="3">
    <location>
        <begin position="288"/>
        <end position="573"/>
    </location>
</feature>
<keyword evidence="2" id="KW-1133">Transmembrane helix</keyword>
<protein>
    <recommendedName>
        <fullName evidence="7">Alpha/beta-hydrolase catalytic domain-containing protein</fullName>
    </recommendedName>
</protein>
<keyword evidence="2" id="KW-0812">Transmembrane</keyword>
<evidence type="ECO:0008006" key="7">
    <source>
        <dbReference type="Google" id="ProtNLM"/>
    </source>
</evidence>
<sequence>MTSHSAQSTDDPRPARPDPRSSDSSERPGPGTPPPQWWSRLALSIPGCWVALLFACLSFLPSLIPRPSLFQGALAGASAAIGYGLGVFGAWLWRALADREPHPTTDRQLRVLALVAPVALVAAVIMGVFWQRWSAPLVGLEPESPLAAILVLPVAVLVLLLILGIGRLLRALTRLVTRWLGRHMGPRPARVLGAIAVITAVALLFNGVIFDRLTVAVNSVFSLSNGGTPEDLSAPTSPLRSGSPESAIEWDTLGFQGRGFVAQGPGATQIAAVAERSGHPAQETMDPIRAYAGLDSAPDVESRALLAVQDLERAGGFERSHLLVVTTTGTGWVEPTSVSAFEHLTLGDSATVSMQYSFLPSPLSFIADKDNARNAGRALFDAVYNRWSQLPADSRPQLYAFGESLGSYGAEAAFSGEYDMSNRLSGAVFTGPPRFNHHFGEFLRDREPGSTEIAPVYRDGRTVRFTQDPRLPAEPVDQPWEGTRVLYMVHPSDAITWWSTDLMLHRPDWLEEPRGSDVPDQTRWVPFVTFWQVSADLGLAMEPGPGYGHNFAGEHVDAWAQVLGLEDWTPERAAVIREAVLNKARDPFVPSS</sequence>